<reference evidence="1" key="1">
    <citation type="submission" date="2022-08" db="UniProtKB">
        <authorList>
            <consortium name="EnsemblMetazoa"/>
        </authorList>
    </citation>
    <scope>IDENTIFICATION</scope>
    <source>
        <strain evidence="1">05x7-T-G4-1.051#20</strain>
    </source>
</reference>
<dbReference type="EnsemblMetazoa" id="G599.2">
    <property type="protein sequence ID" value="G599.2:cds"/>
    <property type="gene ID" value="G599"/>
</dbReference>
<dbReference type="OMA" id="KKLFYVY"/>
<sequence length="259" mass="29551">MGTGASSSVPEGVTANPRLIYTDNLSKHDRKQYKLDTPVLIDVEHGSVRYRYGSYKGEPANKSQRVERPFQGEEKVGKQNYFYHARLNDFSEKSNPTVEDQHKFRIVTHGPPRAKDKKLFYVYSIGWNKNADGKRVLPTMSKEEGNDYAWPQIRKPNNVYYNLVFSSEGGDSSGEITPEDRLQNNLSSTANRQSVELQLSEEDTVREVKKFLAAKILKSASDIHVCFEKQELREEDVIGDLRKEEDGQNSNFSVNLLLI</sequence>
<keyword evidence="2" id="KW-1185">Reference proteome</keyword>
<dbReference type="EnsemblMetazoa" id="G599.1">
    <property type="protein sequence ID" value="G599.1:cds"/>
    <property type="gene ID" value="G599"/>
</dbReference>
<organism evidence="1 2">
    <name type="scientific">Magallana gigas</name>
    <name type="common">Pacific oyster</name>
    <name type="synonym">Crassostrea gigas</name>
    <dbReference type="NCBI Taxonomy" id="29159"/>
    <lineage>
        <taxon>Eukaryota</taxon>
        <taxon>Metazoa</taxon>
        <taxon>Spiralia</taxon>
        <taxon>Lophotrochozoa</taxon>
        <taxon>Mollusca</taxon>
        <taxon>Bivalvia</taxon>
        <taxon>Autobranchia</taxon>
        <taxon>Pteriomorphia</taxon>
        <taxon>Ostreida</taxon>
        <taxon>Ostreoidea</taxon>
        <taxon>Ostreidae</taxon>
        <taxon>Magallana</taxon>
    </lineage>
</organism>
<accession>A0A8W8NIQ9</accession>
<name>A0A8W8NIQ9_MAGGI</name>
<proteinExistence type="predicted"/>
<dbReference type="OrthoDB" id="9999810at2759"/>
<evidence type="ECO:0008006" key="3">
    <source>
        <dbReference type="Google" id="ProtNLM"/>
    </source>
</evidence>
<dbReference type="AlphaFoldDB" id="A0A8W8NIQ9"/>
<protein>
    <recommendedName>
        <fullName evidence="3">Ubiquitin-like domain-containing protein</fullName>
    </recommendedName>
</protein>
<dbReference type="Proteomes" id="UP000005408">
    <property type="component" value="Unassembled WGS sequence"/>
</dbReference>
<evidence type="ECO:0000313" key="1">
    <source>
        <dbReference type="EnsemblMetazoa" id="G599.1:cds"/>
    </source>
</evidence>
<evidence type="ECO:0000313" key="2">
    <source>
        <dbReference type="Proteomes" id="UP000005408"/>
    </source>
</evidence>